<evidence type="ECO:0000313" key="9">
    <source>
        <dbReference type="Proteomes" id="UP000078046"/>
    </source>
</evidence>
<name>A0A177ATI9_9BILA</name>
<dbReference type="InterPro" id="IPR008271">
    <property type="entry name" value="Ser/Thr_kinase_AS"/>
</dbReference>
<feature type="region of interest" description="Disordered" evidence="6">
    <location>
        <begin position="86"/>
        <end position="106"/>
    </location>
</feature>
<sequence>MAISESEQKESFCRDPIDAPEIVKVDEIRGRKFRLRKSLNSCYHFIRNGLMKKSKLNQTPTKIINDVKTPISNINNSIESGLDNFQPKGEHESTKNYNSFENSSNNDEIDLKPRRDLIIKNLDDSTSYLDTIKMKHIQNTLSVIPTLTTSYLDKYIIEQRIATGRFGVVSKVKKKSCDENNVNVKYYAAKRIRKSLINRLNDEIGYYEADILKLVQGNTSFINLHEIYNNKRELVLITDFISGGELENYLDGINTNMENKEIVRVIYQTCSALIFMHSNNILHLDIKPANILLYNIPPTCNIKLCDFGLSRRLKCNEKIRMICGTPQYTAPEIIAYEPIEFGSDMWSVGVLAFKLISGNFAFMHNDEMHDTRNITSIKYSFDSNFTLHQRQFIASLFHLKPNNRLSATECIQQPWMQSYS</sequence>
<protein>
    <submittedName>
        <fullName evidence="8">DAP kinase-related apoptosis-inducing protein kinase 2</fullName>
    </submittedName>
</protein>
<dbReference type="OrthoDB" id="504170at2759"/>
<dbReference type="PANTHER" id="PTHR24342">
    <property type="entry name" value="SERINE/THREONINE-PROTEIN KINASE 17"/>
    <property type="match status" value="1"/>
</dbReference>
<dbReference type="GO" id="GO:0035556">
    <property type="term" value="P:intracellular signal transduction"/>
    <property type="evidence" value="ECO:0007669"/>
    <property type="project" value="TreeGrafter"/>
</dbReference>
<dbReference type="EMBL" id="LWCA01001429">
    <property type="protein sequence ID" value="OAF65140.1"/>
    <property type="molecule type" value="Genomic_DNA"/>
</dbReference>
<dbReference type="InterPro" id="IPR011009">
    <property type="entry name" value="Kinase-like_dom_sf"/>
</dbReference>
<dbReference type="SMART" id="SM00220">
    <property type="entry name" value="S_TKc"/>
    <property type="match status" value="1"/>
</dbReference>
<organism evidence="8 9">
    <name type="scientific">Intoshia linei</name>
    <dbReference type="NCBI Taxonomy" id="1819745"/>
    <lineage>
        <taxon>Eukaryota</taxon>
        <taxon>Metazoa</taxon>
        <taxon>Spiralia</taxon>
        <taxon>Lophotrochozoa</taxon>
        <taxon>Mesozoa</taxon>
        <taxon>Orthonectida</taxon>
        <taxon>Rhopaluridae</taxon>
        <taxon>Intoshia</taxon>
    </lineage>
</organism>
<keyword evidence="4 8" id="KW-0418">Kinase</keyword>
<dbReference type="GO" id="GO:0005524">
    <property type="term" value="F:ATP binding"/>
    <property type="evidence" value="ECO:0007669"/>
    <property type="project" value="UniProtKB-KW"/>
</dbReference>
<evidence type="ECO:0000256" key="2">
    <source>
        <dbReference type="ARBA" id="ARBA00022679"/>
    </source>
</evidence>
<evidence type="ECO:0000259" key="7">
    <source>
        <dbReference type="PROSITE" id="PS50011"/>
    </source>
</evidence>
<dbReference type="PANTHER" id="PTHR24342:SF14">
    <property type="entry name" value="DEATH-ASSOCIATED PROTEIN KINASE DAPK-1"/>
    <property type="match status" value="1"/>
</dbReference>
<dbReference type="SUPFAM" id="SSF56112">
    <property type="entry name" value="Protein kinase-like (PK-like)"/>
    <property type="match status" value="1"/>
</dbReference>
<gene>
    <name evidence="8" type="ORF">A3Q56_07144</name>
</gene>
<evidence type="ECO:0000256" key="6">
    <source>
        <dbReference type="SAM" id="MobiDB-lite"/>
    </source>
</evidence>
<keyword evidence="3" id="KW-0547">Nucleotide-binding</keyword>
<keyword evidence="9" id="KW-1185">Reference proteome</keyword>
<dbReference type="InterPro" id="IPR000719">
    <property type="entry name" value="Prot_kinase_dom"/>
</dbReference>
<comment type="caution">
    <text evidence="8">The sequence shown here is derived from an EMBL/GenBank/DDBJ whole genome shotgun (WGS) entry which is preliminary data.</text>
</comment>
<dbReference type="GO" id="GO:0005634">
    <property type="term" value="C:nucleus"/>
    <property type="evidence" value="ECO:0007669"/>
    <property type="project" value="TreeGrafter"/>
</dbReference>
<evidence type="ECO:0000256" key="1">
    <source>
        <dbReference type="ARBA" id="ARBA00022527"/>
    </source>
</evidence>
<accession>A0A177ATI9</accession>
<dbReference type="GO" id="GO:0004674">
    <property type="term" value="F:protein serine/threonine kinase activity"/>
    <property type="evidence" value="ECO:0007669"/>
    <property type="project" value="UniProtKB-KW"/>
</dbReference>
<evidence type="ECO:0000256" key="3">
    <source>
        <dbReference type="ARBA" id="ARBA00022741"/>
    </source>
</evidence>
<keyword evidence="1" id="KW-0723">Serine/threonine-protein kinase</keyword>
<dbReference type="GO" id="GO:0043065">
    <property type="term" value="P:positive regulation of apoptotic process"/>
    <property type="evidence" value="ECO:0007669"/>
    <property type="project" value="TreeGrafter"/>
</dbReference>
<dbReference type="Gene3D" id="1.10.510.10">
    <property type="entry name" value="Transferase(Phosphotransferase) domain 1"/>
    <property type="match status" value="1"/>
</dbReference>
<reference evidence="8 9" key="1">
    <citation type="submission" date="2016-04" db="EMBL/GenBank/DDBJ databases">
        <title>The genome of Intoshia linei affirms orthonectids as highly simplified spiralians.</title>
        <authorList>
            <person name="Mikhailov K.V."/>
            <person name="Slusarev G.S."/>
            <person name="Nikitin M.A."/>
            <person name="Logacheva M.D."/>
            <person name="Penin A."/>
            <person name="Aleoshin V."/>
            <person name="Panchin Y.V."/>
        </authorList>
    </citation>
    <scope>NUCLEOTIDE SEQUENCE [LARGE SCALE GENOMIC DNA]</scope>
    <source>
        <strain evidence="8">Intl2013</strain>
        <tissue evidence="8">Whole animal</tissue>
    </source>
</reference>
<feature type="compositionally biased region" description="Polar residues" evidence="6">
    <location>
        <begin position="95"/>
        <end position="106"/>
    </location>
</feature>
<dbReference type="PROSITE" id="PS50011">
    <property type="entry name" value="PROTEIN_KINASE_DOM"/>
    <property type="match status" value="1"/>
</dbReference>
<dbReference type="Gene3D" id="3.30.200.20">
    <property type="entry name" value="Phosphorylase Kinase, domain 1"/>
    <property type="match status" value="1"/>
</dbReference>
<keyword evidence="5" id="KW-0067">ATP-binding</keyword>
<dbReference type="AlphaFoldDB" id="A0A177ATI9"/>
<proteinExistence type="predicted"/>
<feature type="domain" description="Protein kinase" evidence="7">
    <location>
        <begin position="155"/>
        <end position="416"/>
    </location>
</feature>
<keyword evidence="2" id="KW-0808">Transferase</keyword>
<evidence type="ECO:0000256" key="4">
    <source>
        <dbReference type="ARBA" id="ARBA00022777"/>
    </source>
</evidence>
<dbReference type="Pfam" id="PF00069">
    <property type="entry name" value="Pkinase"/>
    <property type="match status" value="1"/>
</dbReference>
<evidence type="ECO:0000256" key="5">
    <source>
        <dbReference type="ARBA" id="ARBA00022840"/>
    </source>
</evidence>
<evidence type="ECO:0000313" key="8">
    <source>
        <dbReference type="EMBL" id="OAF65140.1"/>
    </source>
</evidence>
<dbReference type="Proteomes" id="UP000078046">
    <property type="component" value="Unassembled WGS sequence"/>
</dbReference>
<dbReference type="PROSITE" id="PS00108">
    <property type="entry name" value="PROTEIN_KINASE_ST"/>
    <property type="match status" value="1"/>
</dbReference>